<feature type="transmembrane region" description="Helical" evidence="5">
    <location>
        <begin position="44"/>
        <end position="65"/>
    </location>
</feature>
<reference evidence="7" key="1">
    <citation type="submission" date="2022-07" db="EMBL/GenBank/DDBJ databases">
        <title>Characterization of the Novel Bacterium Alteromonas immobilis LMIT006 and Alteromonas gregis LMIT007.</title>
        <authorList>
            <person name="Lin X."/>
        </authorList>
    </citation>
    <scope>NUCLEOTIDE SEQUENCE</scope>
    <source>
        <strain evidence="7">LMIT007</strain>
    </source>
</reference>
<keyword evidence="3 5" id="KW-1133">Transmembrane helix</keyword>
<accession>A0AA41WYR2</accession>
<proteinExistence type="predicted"/>
<comment type="caution">
    <text evidence="7">The sequence shown here is derived from an EMBL/GenBank/DDBJ whole genome shotgun (WGS) entry which is preliminary data.</text>
</comment>
<evidence type="ECO:0000313" key="8">
    <source>
        <dbReference type="Proteomes" id="UP001165413"/>
    </source>
</evidence>
<dbReference type="InterPro" id="IPR006694">
    <property type="entry name" value="Fatty_acid_hydroxylase"/>
</dbReference>
<dbReference type="EMBL" id="JANATA010000011">
    <property type="protein sequence ID" value="MCP3428795.1"/>
    <property type="molecule type" value="Genomic_DNA"/>
</dbReference>
<evidence type="ECO:0000256" key="2">
    <source>
        <dbReference type="ARBA" id="ARBA00022692"/>
    </source>
</evidence>
<organism evidence="7 8">
    <name type="scientific">Opacimonas viscosa</name>
    <dbReference type="NCBI Taxonomy" id="2961944"/>
    <lineage>
        <taxon>Bacteria</taxon>
        <taxon>Pseudomonadati</taxon>
        <taxon>Pseudomonadota</taxon>
        <taxon>Gammaproteobacteria</taxon>
        <taxon>Alteromonadales</taxon>
        <taxon>Alteromonadaceae</taxon>
        <taxon>Opacimonas</taxon>
    </lineage>
</organism>
<comment type="subcellular location">
    <subcellularLocation>
        <location evidence="1">Membrane</location>
    </subcellularLocation>
</comment>
<name>A0AA41WYR2_9ALTE</name>
<feature type="domain" description="Fatty acid hydroxylase" evidence="6">
    <location>
        <begin position="82"/>
        <end position="231"/>
    </location>
</feature>
<dbReference type="GO" id="GO:0016020">
    <property type="term" value="C:membrane"/>
    <property type="evidence" value="ECO:0007669"/>
    <property type="project" value="UniProtKB-SubCell"/>
</dbReference>
<dbReference type="GO" id="GO:0005506">
    <property type="term" value="F:iron ion binding"/>
    <property type="evidence" value="ECO:0007669"/>
    <property type="project" value="InterPro"/>
</dbReference>
<gene>
    <name evidence="7" type="ORF">NLF92_07530</name>
</gene>
<dbReference type="Proteomes" id="UP001165413">
    <property type="component" value="Unassembled WGS sequence"/>
</dbReference>
<keyword evidence="8" id="KW-1185">Reference proteome</keyword>
<dbReference type="GO" id="GO:0016491">
    <property type="term" value="F:oxidoreductase activity"/>
    <property type="evidence" value="ECO:0007669"/>
    <property type="project" value="InterPro"/>
</dbReference>
<dbReference type="AlphaFoldDB" id="A0AA41WYR2"/>
<sequence length="281" mass="32457">MNYQFAILGVFITFALIEAYRYGFFKKGEEVSDDSKVELIGSTVLLVITQPLVLFMGAAVAGLLAPEYQNILAGSSILIHIALLLVFDDMMQYWWHRLSHTTRFMYNLHRAHHNGKYMSVRIVFRNNIFYYLFMPSIWFSGALIYLGLGWTYAVYVVVKLTVIMGAHSEWKWDRALYSTPALHPIAWVVERVISTPSTHSAHHGLKMEDGVTNYKGNYGNLLFFWDVLFGTAKITRKYPEQYGIEGMFRANWIEQLIWPLYKTPRKKKAIVNDSEQSVSQS</sequence>
<evidence type="ECO:0000256" key="3">
    <source>
        <dbReference type="ARBA" id="ARBA00022989"/>
    </source>
</evidence>
<protein>
    <submittedName>
        <fullName evidence="7">Sterol desaturase family protein</fullName>
    </submittedName>
</protein>
<dbReference type="GO" id="GO:0008610">
    <property type="term" value="P:lipid biosynthetic process"/>
    <property type="evidence" value="ECO:0007669"/>
    <property type="project" value="InterPro"/>
</dbReference>
<evidence type="ECO:0000313" key="7">
    <source>
        <dbReference type="EMBL" id="MCP3428795.1"/>
    </source>
</evidence>
<evidence type="ECO:0000256" key="5">
    <source>
        <dbReference type="SAM" id="Phobius"/>
    </source>
</evidence>
<feature type="transmembrane region" description="Helical" evidence="5">
    <location>
        <begin position="71"/>
        <end position="87"/>
    </location>
</feature>
<evidence type="ECO:0000256" key="4">
    <source>
        <dbReference type="ARBA" id="ARBA00023136"/>
    </source>
</evidence>
<dbReference type="PANTHER" id="PTHR11863">
    <property type="entry name" value="STEROL DESATURASE"/>
    <property type="match status" value="1"/>
</dbReference>
<dbReference type="InterPro" id="IPR050307">
    <property type="entry name" value="Sterol_Desaturase_Related"/>
</dbReference>
<dbReference type="RefSeq" id="WP_254100416.1">
    <property type="nucleotide sequence ID" value="NZ_JANATA010000011.1"/>
</dbReference>
<keyword evidence="2 5" id="KW-0812">Transmembrane</keyword>
<feature type="transmembrane region" description="Helical" evidence="5">
    <location>
        <begin position="6"/>
        <end position="23"/>
    </location>
</feature>
<evidence type="ECO:0000256" key="1">
    <source>
        <dbReference type="ARBA" id="ARBA00004370"/>
    </source>
</evidence>
<dbReference type="Pfam" id="PF04116">
    <property type="entry name" value="FA_hydroxylase"/>
    <property type="match status" value="1"/>
</dbReference>
<evidence type="ECO:0000259" key="6">
    <source>
        <dbReference type="Pfam" id="PF04116"/>
    </source>
</evidence>
<keyword evidence="4 5" id="KW-0472">Membrane</keyword>